<sequence length="216" mass="25167">MVRWLLVLALLLPGVAAATAQEGDRIRLDGKEFWLQTEPLEEWIKAQGWRPPEAAMISSSNWRGYIAEWTVEEGQLVLVDAWIRVRGRSEEFSMQQQSIREDLFPAMPRVVADWYSGAILIPDGELVDYVHLGYGSTFDHYQLLIVEHGRVVEYLSLDRAAFEAYREERFAAFSRSAAFAEVWTRFGDQDWTDEEKLDFIRAFYAEQYLSYREENP</sequence>
<evidence type="ECO:0000256" key="1">
    <source>
        <dbReference type="SAM" id="SignalP"/>
    </source>
</evidence>
<dbReference type="STRING" id="1121013.GCA_000426365_02069"/>
<comment type="caution">
    <text evidence="2">The sequence shown here is derived from an EMBL/GenBank/DDBJ whole genome shotgun (WGS) entry which is preliminary data.</text>
</comment>
<reference evidence="2 3" key="1">
    <citation type="submission" date="2013-09" db="EMBL/GenBank/DDBJ databases">
        <title>Genome sequencing of Arenimonas composti.</title>
        <authorList>
            <person name="Chen F."/>
            <person name="Wang G."/>
        </authorList>
    </citation>
    <scope>NUCLEOTIDE SEQUENCE [LARGE SCALE GENOMIC DNA]</scope>
    <source>
        <strain evidence="2 3">TR7-09</strain>
    </source>
</reference>
<protein>
    <recommendedName>
        <fullName evidence="4">YARHG domain-containing protein</fullName>
    </recommendedName>
</protein>
<accession>A0A091BAS8</accession>
<name>A0A091BAS8_9GAMM</name>
<evidence type="ECO:0008006" key="4">
    <source>
        <dbReference type="Google" id="ProtNLM"/>
    </source>
</evidence>
<feature type="signal peptide" evidence="1">
    <location>
        <begin position="1"/>
        <end position="20"/>
    </location>
</feature>
<keyword evidence="1" id="KW-0732">Signal</keyword>
<feature type="chain" id="PRO_5001870989" description="YARHG domain-containing protein" evidence="1">
    <location>
        <begin position="21"/>
        <end position="216"/>
    </location>
</feature>
<dbReference type="Proteomes" id="UP000029391">
    <property type="component" value="Unassembled WGS sequence"/>
</dbReference>
<keyword evidence="3" id="KW-1185">Reference proteome</keyword>
<proteinExistence type="predicted"/>
<gene>
    <name evidence="2" type="ORF">P873_14000</name>
</gene>
<dbReference type="EMBL" id="AWXU01000051">
    <property type="protein sequence ID" value="KFN48607.1"/>
    <property type="molecule type" value="Genomic_DNA"/>
</dbReference>
<dbReference type="AlphaFoldDB" id="A0A091BAS8"/>
<organism evidence="2 3">
    <name type="scientific">Arenimonas composti TR7-09 = DSM 18010</name>
    <dbReference type="NCBI Taxonomy" id="1121013"/>
    <lineage>
        <taxon>Bacteria</taxon>
        <taxon>Pseudomonadati</taxon>
        <taxon>Pseudomonadota</taxon>
        <taxon>Gammaproteobacteria</taxon>
        <taxon>Lysobacterales</taxon>
        <taxon>Lysobacteraceae</taxon>
        <taxon>Arenimonas</taxon>
    </lineage>
</organism>
<evidence type="ECO:0000313" key="3">
    <source>
        <dbReference type="Proteomes" id="UP000029391"/>
    </source>
</evidence>
<evidence type="ECO:0000313" key="2">
    <source>
        <dbReference type="EMBL" id="KFN48607.1"/>
    </source>
</evidence>